<dbReference type="EMBL" id="HBHP01031369">
    <property type="protein sequence ID" value="CAD9775337.1"/>
    <property type="molecule type" value="Transcribed_RNA"/>
</dbReference>
<dbReference type="InterPro" id="IPR045595">
    <property type="entry name" value="SufBD_N"/>
</dbReference>
<sequence>MIVNNLLKSYSMIKNNDKSQEKVNISKCVNSLRNKRKFKKFLIYFFSQKDIYNYKLKSFTETETLDYIINFNTLKNISIKNFEPSWIFQFRKNSLSYFYKMNLPSWSECKFNTNDFSKMIFYSAILKSNNLAMKTSNTNVTDLEVKTAVDLVIDSISIETSFQRELFKQGVIFLNLSSSIKNFPDLISSFLGGVVSNRDNYYAALNSAVFSEGSFVYIPKNLVCPLDLSTYFRINGNIIGQFERTLIIAENNSKISYLEGCTAPSFPTSQLHAAVVELLTFENAIIKYSTVQNWYPGDKRGNGGIYNFVTKRGLCLGDYSKISWTQVETGSSLTWKYPSVVLKGNRSAGEFYSIAITKLSQQADTGSKMIHIGNKTSSKIISKGLSLENSKNCYRGLVYIQNNSKKSRNNTQCDSILFGQSSSANTYPYIIIKDSSGWLEHEASVAKVEEEQLFFLQQRGLNIDESLNLILGGFCKDVVEELPFEFLTEVNELMSSTLINKIA</sequence>
<comment type="similarity">
    <text evidence="1">Belongs to the iron-sulfur cluster assembly SufBD family.</text>
</comment>
<protein>
    <submittedName>
        <fullName evidence="4">Fe-S cluster assembly protein SufB</fullName>
    </submittedName>
</protein>
<evidence type="ECO:0000313" key="6">
    <source>
        <dbReference type="EMBL" id="CAD9775305.1"/>
    </source>
</evidence>
<dbReference type="NCBIfam" id="TIGR01980">
    <property type="entry name" value="sufB"/>
    <property type="match status" value="1"/>
</dbReference>
<dbReference type="EMBL" id="HBHP01031368">
    <property type="protein sequence ID" value="CAD9775336.1"/>
    <property type="molecule type" value="Transcribed_RNA"/>
</dbReference>
<reference evidence="4 16" key="1">
    <citation type="journal article" date="2014" name="BMC Genomics">
        <title>Nucleomorph and plastid genome sequences of the chlorarachniophyte Lotharella oceanica: convergent reductive evolution and frequent recombination in nucleomorph-bearing algae.</title>
        <authorList>
            <person name="Tanifuji G."/>
            <person name="Onodera N.T."/>
            <person name="Brown M.W."/>
            <person name="Curtis B.A."/>
            <person name="Roger A.J."/>
            <person name="Ka-Shu Wong G."/>
            <person name="Melkonian M."/>
            <person name="Archibald J.M."/>
        </authorList>
    </citation>
    <scope>NUCLEOTIDE SEQUENCE [LARGE SCALE GENOMIC DNA]</scope>
    <source>
        <strain evidence="4 16">CCMP622</strain>
    </source>
</reference>
<dbReference type="EMBL" id="HBHP01031342">
    <property type="protein sequence ID" value="CAD9775312.1"/>
    <property type="molecule type" value="Transcribed_RNA"/>
</dbReference>
<dbReference type="InterPro" id="IPR010231">
    <property type="entry name" value="SUF_FeS_clus_asmbl_SufB"/>
</dbReference>
<name>A0A060D7A9_9EUKA</name>
<geneLocation type="nucleomorph" evidence="4"/>
<dbReference type="EMBL" id="HBHP01031380">
    <property type="protein sequence ID" value="CAD9775347.1"/>
    <property type="molecule type" value="Transcribed_RNA"/>
</dbReference>
<evidence type="ECO:0000313" key="4">
    <source>
        <dbReference type="EMBL" id="AIB09841.1"/>
    </source>
</evidence>
<keyword evidence="4" id="KW-0542">Nucleomorph</keyword>
<evidence type="ECO:0000313" key="7">
    <source>
        <dbReference type="EMBL" id="CAD9775312.1"/>
    </source>
</evidence>
<dbReference type="EMBL" id="HBHP01031323">
    <property type="protein sequence ID" value="CAD9775294.1"/>
    <property type="molecule type" value="Transcribed_RNA"/>
</dbReference>
<feature type="domain" description="SUF system FeS cluster assembly SufBD core" evidence="2">
    <location>
        <begin position="232"/>
        <end position="474"/>
    </location>
</feature>
<dbReference type="EMBL" id="HBHP01031334">
    <property type="protein sequence ID" value="CAD9775305.1"/>
    <property type="molecule type" value="Transcribed_RNA"/>
</dbReference>
<dbReference type="GO" id="GO:0016226">
    <property type="term" value="P:iron-sulfur cluster assembly"/>
    <property type="evidence" value="ECO:0007669"/>
    <property type="project" value="InterPro"/>
</dbReference>
<dbReference type="EMBL" id="HBHP01031379">
    <property type="protein sequence ID" value="CAD9775346.1"/>
    <property type="molecule type" value="Transcribed_RNA"/>
</dbReference>
<dbReference type="InterPro" id="IPR055346">
    <property type="entry name" value="Fe-S_cluster_assembly_SufBD"/>
</dbReference>
<evidence type="ECO:0000313" key="9">
    <source>
        <dbReference type="EMBL" id="CAD9775318.1"/>
    </source>
</evidence>
<dbReference type="Proteomes" id="UP000243670">
    <property type="component" value="Nucleomorph 2"/>
</dbReference>
<dbReference type="EMBL" id="HBHP01031359">
    <property type="protein sequence ID" value="CAD9775328.1"/>
    <property type="molecule type" value="Transcribed_RNA"/>
</dbReference>
<dbReference type="PANTHER" id="PTHR30508:SF1">
    <property type="entry name" value="UPF0051 PROTEIN ABCI8, CHLOROPLASTIC-RELATED"/>
    <property type="match status" value="1"/>
</dbReference>
<evidence type="ECO:0000256" key="1">
    <source>
        <dbReference type="ARBA" id="ARBA00043967"/>
    </source>
</evidence>
<proteinExistence type="inferred from homology"/>
<reference evidence="5" key="2">
    <citation type="submission" date="2021-01" db="EMBL/GenBank/DDBJ databases">
        <authorList>
            <person name="Corre E."/>
            <person name="Pelletier E."/>
            <person name="Niang G."/>
            <person name="Scheremetjew M."/>
            <person name="Finn R."/>
            <person name="Kale V."/>
            <person name="Holt S."/>
            <person name="Cochrane G."/>
            <person name="Meng A."/>
            <person name="Brown T."/>
            <person name="Cohen L."/>
        </authorList>
    </citation>
    <scope>NUCLEOTIDE SEQUENCE</scope>
    <source>
        <strain evidence="5">CCMP622</strain>
    </source>
</reference>
<evidence type="ECO:0000313" key="11">
    <source>
        <dbReference type="EMBL" id="CAD9775336.1"/>
    </source>
</evidence>
<dbReference type="InterPro" id="IPR037284">
    <property type="entry name" value="SUF_FeS_clus_asmbl_SufBD_sf"/>
</dbReference>
<dbReference type="SUPFAM" id="SSF101960">
    <property type="entry name" value="Stabilizer of iron transporter SufD"/>
    <property type="match status" value="1"/>
</dbReference>
<evidence type="ECO:0000313" key="8">
    <source>
        <dbReference type="EMBL" id="CAD9775314.1"/>
    </source>
</evidence>
<dbReference type="Pfam" id="PF01458">
    <property type="entry name" value="SUFBD_core"/>
    <property type="match status" value="1"/>
</dbReference>
<dbReference type="InterPro" id="IPR000825">
    <property type="entry name" value="SUF_FeS_clus_asmbl_SufBD_core"/>
</dbReference>
<organism evidence="4 16">
    <name type="scientific">Lotharella oceanica</name>
    <dbReference type="NCBI Taxonomy" id="641309"/>
    <lineage>
        <taxon>Eukaryota</taxon>
        <taxon>Sar</taxon>
        <taxon>Rhizaria</taxon>
        <taxon>Cercozoa</taxon>
        <taxon>Chlorarachniophyceae</taxon>
        <taxon>Lotharella</taxon>
    </lineage>
</organism>
<evidence type="ECO:0000259" key="3">
    <source>
        <dbReference type="Pfam" id="PF19295"/>
    </source>
</evidence>
<dbReference type="PANTHER" id="PTHR30508">
    <property type="entry name" value="FES CLUSTER ASSEMBLY PROTEIN SUF"/>
    <property type="match status" value="1"/>
</dbReference>
<dbReference type="EMBL" id="HBHP01031386">
    <property type="protein sequence ID" value="CAD9775353.1"/>
    <property type="molecule type" value="Transcribed_RNA"/>
</dbReference>
<evidence type="ECO:0000313" key="15">
    <source>
        <dbReference type="EMBL" id="CAD9775353.1"/>
    </source>
</evidence>
<gene>
    <name evidence="4" type="primary">sufB</name>
    <name evidence="5" type="ORF">LSP00402_LOCUS19291</name>
    <name evidence="6" type="ORF">LSP00402_LOCUS19302</name>
    <name evidence="7" type="ORF">LSP00402_LOCUS19309</name>
    <name evidence="8" type="ORF">LSP00402_LOCUS19311</name>
    <name evidence="9" type="ORF">LSP00402_LOCUS19315</name>
    <name evidence="10" type="ORF">LSP00402_LOCUS19325</name>
    <name evidence="11" type="ORF">LSP00402_LOCUS19333</name>
    <name evidence="12" type="ORF">LSP00402_LOCUS19334</name>
    <name evidence="13" type="ORF">LSP00402_LOCUS19343</name>
    <name evidence="14" type="ORF">LSP00402_LOCUS19344</name>
    <name evidence="15" type="ORF">LSP00402_LOCUS19350</name>
    <name evidence="4" type="ORF">M951_chr2146</name>
</gene>
<feature type="domain" description="SUF system FeS cluster assembly SufBD N-terminal" evidence="3">
    <location>
        <begin position="80"/>
        <end position="223"/>
    </location>
</feature>
<evidence type="ECO:0000313" key="12">
    <source>
        <dbReference type="EMBL" id="CAD9775337.1"/>
    </source>
</evidence>
<evidence type="ECO:0000313" key="14">
    <source>
        <dbReference type="EMBL" id="CAD9775347.1"/>
    </source>
</evidence>
<dbReference type="AlphaFoldDB" id="A0A060D7A9"/>
<evidence type="ECO:0000313" key="13">
    <source>
        <dbReference type="EMBL" id="CAD9775346.1"/>
    </source>
</evidence>
<dbReference type="EMBL" id="CP006628">
    <property type="protein sequence ID" value="AIB09841.1"/>
    <property type="molecule type" value="Genomic_DNA"/>
</dbReference>
<evidence type="ECO:0000313" key="5">
    <source>
        <dbReference type="EMBL" id="CAD9775294.1"/>
    </source>
</evidence>
<evidence type="ECO:0000313" key="16">
    <source>
        <dbReference type="Proteomes" id="UP000243670"/>
    </source>
</evidence>
<evidence type="ECO:0000259" key="2">
    <source>
        <dbReference type="Pfam" id="PF01458"/>
    </source>
</evidence>
<dbReference type="EMBL" id="HBHP01031344">
    <property type="protein sequence ID" value="CAD9775314.1"/>
    <property type="molecule type" value="Transcribed_RNA"/>
</dbReference>
<accession>A0A060D7A9</accession>
<dbReference type="Pfam" id="PF19295">
    <property type="entry name" value="SufBD_N"/>
    <property type="match status" value="1"/>
</dbReference>
<evidence type="ECO:0000313" key="10">
    <source>
        <dbReference type="EMBL" id="CAD9775328.1"/>
    </source>
</evidence>
<dbReference type="EMBL" id="HBHP01031349">
    <property type="protein sequence ID" value="CAD9775318.1"/>
    <property type="molecule type" value="Transcribed_RNA"/>
</dbReference>